<evidence type="ECO:0000313" key="2">
    <source>
        <dbReference type="Proteomes" id="UP001055879"/>
    </source>
</evidence>
<evidence type="ECO:0000313" key="1">
    <source>
        <dbReference type="EMBL" id="KAI3729351.1"/>
    </source>
</evidence>
<dbReference type="Proteomes" id="UP001055879">
    <property type="component" value="Linkage Group LG05"/>
</dbReference>
<name>A0ACB9C4Z5_ARCLA</name>
<reference evidence="1 2" key="2">
    <citation type="journal article" date="2022" name="Mol. Ecol. Resour.">
        <title>The genomes of chicory, endive, great burdock and yacon provide insights into Asteraceae paleo-polyploidization history and plant inulin production.</title>
        <authorList>
            <person name="Fan W."/>
            <person name="Wang S."/>
            <person name="Wang H."/>
            <person name="Wang A."/>
            <person name="Jiang F."/>
            <person name="Liu H."/>
            <person name="Zhao H."/>
            <person name="Xu D."/>
            <person name="Zhang Y."/>
        </authorList>
    </citation>
    <scope>NUCLEOTIDE SEQUENCE [LARGE SCALE GENOMIC DNA]</scope>
    <source>
        <strain evidence="2">cv. Niubang</strain>
    </source>
</reference>
<keyword evidence="2" id="KW-1185">Reference proteome</keyword>
<comment type="caution">
    <text evidence="1">The sequence shown here is derived from an EMBL/GenBank/DDBJ whole genome shotgun (WGS) entry which is preliminary data.</text>
</comment>
<dbReference type="EMBL" id="CM042051">
    <property type="protein sequence ID" value="KAI3729351.1"/>
    <property type="molecule type" value="Genomic_DNA"/>
</dbReference>
<reference evidence="2" key="1">
    <citation type="journal article" date="2022" name="Mol. Ecol. Resour.">
        <title>The genomes of chicory, endive, great burdock and yacon provide insights into Asteraceae palaeo-polyploidization history and plant inulin production.</title>
        <authorList>
            <person name="Fan W."/>
            <person name="Wang S."/>
            <person name="Wang H."/>
            <person name="Wang A."/>
            <person name="Jiang F."/>
            <person name="Liu H."/>
            <person name="Zhao H."/>
            <person name="Xu D."/>
            <person name="Zhang Y."/>
        </authorList>
    </citation>
    <scope>NUCLEOTIDE SEQUENCE [LARGE SCALE GENOMIC DNA]</scope>
    <source>
        <strain evidence="2">cv. Niubang</strain>
    </source>
</reference>
<accession>A0ACB9C4Z5</accession>
<protein>
    <submittedName>
        <fullName evidence="1">Uncharacterized protein</fullName>
    </submittedName>
</protein>
<sequence>MFLKVMVEGAVRDGGLAEKEQGYSGAGGDRWSYKGEGNNVGGLQDLVTHRQRLCVLLLQRLGVLLLGIWDLVWEMGVRTPEMKMLVDDYAGEGSRRSKSVSQTTWIKAVSGDEPMALMMEVTPTIWD</sequence>
<organism evidence="1 2">
    <name type="scientific">Arctium lappa</name>
    <name type="common">Greater burdock</name>
    <name type="synonym">Lappa major</name>
    <dbReference type="NCBI Taxonomy" id="4217"/>
    <lineage>
        <taxon>Eukaryota</taxon>
        <taxon>Viridiplantae</taxon>
        <taxon>Streptophyta</taxon>
        <taxon>Embryophyta</taxon>
        <taxon>Tracheophyta</taxon>
        <taxon>Spermatophyta</taxon>
        <taxon>Magnoliopsida</taxon>
        <taxon>eudicotyledons</taxon>
        <taxon>Gunneridae</taxon>
        <taxon>Pentapetalae</taxon>
        <taxon>asterids</taxon>
        <taxon>campanulids</taxon>
        <taxon>Asterales</taxon>
        <taxon>Asteraceae</taxon>
        <taxon>Carduoideae</taxon>
        <taxon>Cardueae</taxon>
        <taxon>Arctiinae</taxon>
        <taxon>Arctium</taxon>
    </lineage>
</organism>
<gene>
    <name evidence="1" type="ORF">L6452_18007</name>
</gene>
<proteinExistence type="predicted"/>